<sequence>MVDLEQVEVHGGFTQSFQGAFVAVMTFNCKQPKRKDLGCCGREKQIKQTHETKNEEIINDQMDPFQDGAQIYDPNIQVQGVYSGNKIFNLSLVMFRFNQLLMVVSKLSKR</sequence>
<dbReference type="EMBL" id="CCKQ01008242">
    <property type="protein sequence ID" value="CDW79682.1"/>
    <property type="molecule type" value="Genomic_DNA"/>
</dbReference>
<dbReference type="AlphaFoldDB" id="A0A078ADS1"/>
<proteinExistence type="predicted"/>
<gene>
    <name evidence="1" type="primary">Contig16771.g17866</name>
    <name evidence="1" type="ORF">STYLEM_8673</name>
</gene>
<accession>A0A078ADS1</accession>
<evidence type="ECO:0000313" key="1">
    <source>
        <dbReference type="EMBL" id="CDW79682.1"/>
    </source>
</evidence>
<protein>
    <submittedName>
        <fullName evidence="1">Uncharacterized protein</fullName>
    </submittedName>
</protein>
<keyword evidence="2" id="KW-1185">Reference proteome</keyword>
<organism evidence="1 2">
    <name type="scientific">Stylonychia lemnae</name>
    <name type="common">Ciliate</name>
    <dbReference type="NCBI Taxonomy" id="5949"/>
    <lineage>
        <taxon>Eukaryota</taxon>
        <taxon>Sar</taxon>
        <taxon>Alveolata</taxon>
        <taxon>Ciliophora</taxon>
        <taxon>Intramacronucleata</taxon>
        <taxon>Spirotrichea</taxon>
        <taxon>Stichotrichia</taxon>
        <taxon>Sporadotrichida</taxon>
        <taxon>Oxytrichidae</taxon>
        <taxon>Stylonychinae</taxon>
        <taxon>Stylonychia</taxon>
    </lineage>
</organism>
<name>A0A078ADS1_STYLE</name>
<dbReference type="Proteomes" id="UP000039865">
    <property type="component" value="Unassembled WGS sequence"/>
</dbReference>
<evidence type="ECO:0000313" key="2">
    <source>
        <dbReference type="Proteomes" id="UP000039865"/>
    </source>
</evidence>
<dbReference type="InParanoid" id="A0A078ADS1"/>
<reference evidence="1 2" key="1">
    <citation type="submission" date="2014-06" db="EMBL/GenBank/DDBJ databases">
        <authorList>
            <person name="Swart Estienne"/>
        </authorList>
    </citation>
    <scope>NUCLEOTIDE SEQUENCE [LARGE SCALE GENOMIC DNA]</scope>
    <source>
        <strain evidence="1 2">130c</strain>
    </source>
</reference>